<sequence>MLCHAAPPHRPGLADVDTWILDLDDTLYPPANGLAEQMKAKIREYLSEYFGTDDAGARRIQAELIAAHGTTLRGLMTTEGLDAHDVLAFEHRLDYSVLRPDARLVDAIAALPGRKFVFTNGSAYHAEQALPRLGLGEHFDGVFDILAGQLIPKPYPESYRRFVEQFSVDPARAAFFDDLAVNLTVPEQLGMATVLVGGEAAPGTAQYQVLAPRRWRVWDLPAFLLSLGG</sequence>
<accession>A0ABN1R071</accession>
<dbReference type="Proteomes" id="UP001500542">
    <property type="component" value="Unassembled WGS sequence"/>
</dbReference>
<dbReference type="NCBIfam" id="TIGR01993">
    <property type="entry name" value="Pyr-5-nucltdase"/>
    <property type="match status" value="1"/>
</dbReference>
<dbReference type="NCBIfam" id="TIGR01509">
    <property type="entry name" value="HAD-SF-IA-v3"/>
    <property type="match status" value="1"/>
</dbReference>
<dbReference type="InterPro" id="IPR023214">
    <property type="entry name" value="HAD_sf"/>
</dbReference>
<keyword evidence="2" id="KW-1185">Reference proteome</keyword>
<evidence type="ECO:0000313" key="2">
    <source>
        <dbReference type="Proteomes" id="UP001500542"/>
    </source>
</evidence>
<proteinExistence type="predicted"/>
<comment type="caution">
    <text evidence="1">The sequence shown here is derived from an EMBL/GenBank/DDBJ whole genome shotgun (WGS) entry which is preliminary data.</text>
</comment>
<dbReference type="Pfam" id="PF00702">
    <property type="entry name" value="Hydrolase"/>
    <property type="match status" value="1"/>
</dbReference>
<evidence type="ECO:0000313" key="1">
    <source>
        <dbReference type="EMBL" id="GAA0949981.1"/>
    </source>
</evidence>
<dbReference type="SFLD" id="SFLDG01129">
    <property type="entry name" value="C1.5:_HAD__Beta-PGM__Phosphata"/>
    <property type="match status" value="1"/>
</dbReference>
<name>A0ABN1R071_9ACTN</name>
<dbReference type="SFLD" id="SFLDS00003">
    <property type="entry name" value="Haloacid_Dehalogenase"/>
    <property type="match status" value="1"/>
</dbReference>
<dbReference type="Gene3D" id="3.40.50.1000">
    <property type="entry name" value="HAD superfamily/HAD-like"/>
    <property type="match status" value="1"/>
</dbReference>
<dbReference type="SFLD" id="SFLDG01132">
    <property type="entry name" value="C1.5.3:_5'-Nucleotidase_Like"/>
    <property type="match status" value="1"/>
</dbReference>
<dbReference type="Gene3D" id="1.10.150.450">
    <property type="match status" value="1"/>
</dbReference>
<protein>
    <submittedName>
        <fullName evidence="1">Pyrimidine 5'-nucleotidase</fullName>
    </submittedName>
</protein>
<dbReference type="PANTHER" id="PTHR12725:SF117">
    <property type="entry name" value="HALOACID DEHALOGENASE-LIKE HYDROLASE"/>
    <property type="match status" value="1"/>
</dbReference>
<dbReference type="EMBL" id="BAAAHK010000013">
    <property type="protein sequence ID" value="GAA0949981.1"/>
    <property type="molecule type" value="Genomic_DNA"/>
</dbReference>
<dbReference type="PANTHER" id="PTHR12725">
    <property type="entry name" value="HALOACID DEHALOGENASE-LIKE HYDROLASE"/>
    <property type="match status" value="1"/>
</dbReference>
<gene>
    <name evidence="1" type="ORF">GCM10009554_49230</name>
</gene>
<organism evidence="1 2">
    <name type="scientific">Kribbella koreensis</name>
    <dbReference type="NCBI Taxonomy" id="57909"/>
    <lineage>
        <taxon>Bacteria</taxon>
        <taxon>Bacillati</taxon>
        <taxon>Actinomycetota</taxon>
        <taxon>Actinomycetes</taxon>
        <taxon>Propionibacteriales</taxon>
        <taxon>Kribbellaceae</taxon>
        <taxon>Kribbella</taxon>
    </lineage>
</organism>
<dbReference type="InterPro" id="IPR010237">
    <property type="entry name" value="Pyr-5-nucltdase"/>
</dbReference>
<dbReference type="SUPFAM" id="SSF56784">
    <property type="entry name" value="HAD-like"/>
    <property type="match status" value="1"/>
</dbReference>
<reference evidence="1 2" key="1">
    <citation type="journal article" date="2019" name="Int. J. Syst. Evol. Microbiol.">
        <title>The Global Catalogue of Microorganisms (GCM) 10K type strain sequencing project: providing services to taxonomists for standard genome sequencing and annotation.</title>
        <authorList>
            <consortium name="The Broad Institute Genomics Platform"/>
            <consortium name="The Broad Institute Genome Sequencing Center for Infectious Disease"/>
            <person name="Wu L."/>
            <person name="Ma J."/>
        </authorList>
    </citation>
    <scope>NUCLEOTIDE SEQUENCE [LARGE SCALE GENOMIC DNA]</scope>
    <source>
        <strain evidence="1 2">JCM 10977</strain>
    </source>
</reference>
<dbReference type="InterPro" id="IPR036412">
    <property type="entry name" value="HAD-like_sf"/>
</dbReference>
<dbReference type="RefSeq" id="WP_343974549.1">
    <property type="nucleotide sequence ID" value="NZ_BAAAHK010000013.1"/>
</dbReference>
<dbReference type="InterPro" id="IPR006439">
    <property type="entry name" value="HAD-SF_hydro_IA"/>
</dbReference>